<keyword evidence="4" id="KW-1185">Reference proteome</keyword>
<keyword evidence="2" id="KW-1133">Transmembrane helix</keyword>
<dbReference type="Proteomes" id="UP000184206">
    <property type="component" value="Unassembled WGS sequence"/>
</dbReference>
<feature type="region of interest" description="Disordered" evidence="1">
    <location>
        <begin position="1"/>
        <end position="23"/>
    </location>
</feature>
<feature type="compositionally biased region" description="Acidic residues" evidence="1">
    <location>
        <begin position="89"/>
        <end position="156"/>
    </location>
</feature>
<organism evidence="3 4">
    <name type="scientific">Lacicoccus alkaliphilus DSM 16010</name>
    <dbReference type="NCBI Taxonomy" id="1123231"/>
    <lineage>
        <taxon>Bacteria</taxon>
        <taxon>Bacillati</taxon>
        <taxon>Bacillota</taxon>
        <taxon>Bacilli</taxon>
        <taxon>Bacillales</taxon>
        <taxon>Salinicoccaceae</taxon>
        <taxon>Lacicoccus</taxon>
    </lineage>
</organism>
<gene>
    <name evidence="3" type="ORF">SAMN02745189_00290</name>
</gene>
<name>A0A1M7AYV3_9BACL</name>
<dbReference type="EMBL" id="FRCF01000002">
    <property type="protein sequence ID" value="SHL47786.1"/>
    <property type="molecule type" value="Genomic_DNA"/>
</dbReference>
<reference evidence="3 4" key="1">
    <citation type="submission" date="2016-11" db="EMBL/GenBank/DDBJ databases">
        <authorList>
            <person name="Jaros S."/>
            <person name="Januszkiewicz K."/>
            <person name="Wedrychowicz H."/>
        </authorList>
    </citation>
    <scope>NUCLEOTIDE SEQUENCE [LARGE SCALE GENOMIC DNA]</scope>
    <source>
        <strain evidence="3 4">DSM 16010</strain>
    </source>
</reference>
<evidence type="ECO:0000313" key="4">
    <source>
        <dbReference type="Proteomes" id="UP000184206"/>
    </source>
</evidence>
<feature type="region of interest" description="Disordered" evidence="1">
    <location>
        <begin position="70"/>
        <end position="156"/>
    </location>
</feature>
<accession>A0A1M7AYV3</accession>
<proteinExistence type="predicted"/>
<sequence>MSDKKDQNLTDKEVNMEGVRDEGKTYIEGQGREMIIHSKEDKKEDIRNPLVWVIPIMVIILIIPLMIFHIGGDGEGGEETADTGAEVGESGDDSGESEEPVDGEEGAQDQAVEDEEGTGEEDAEEGAGEEDAEEGAEEEEAEEGAEEEDAEEDNGA</sequence>
<evidence type="ECO:0000313" key="3">
    <source>
        <dbReference type="EMBL" id="SHL47786.1"/>
    </source>
</evidence>
<dbReference type="AlphaFoldDB" id="A0A1M7AYV3"/>
<keyword evidence="2" id="KW-0472">Membrane</keyword>
<keyword evidence="2" id="KW-0812">Transmembrane</keyword>
<feature type="transmembrane region" description="Helical" evidence="2">
    <location>
        <begin position="49"/>
        <end position="70"/>
    </location>
</feature>
<dbReference type="STRING" id="1123231.SAMN02745189_00290"/>
<protein>
    <submittedName>
        <fullName evidence="3">Uncharacterized protein</fullName>
    </submittedName>
</protein>
<evidence type="ECO:0000256" key="2">
    <source>
        <dbReference type="SAM" id="Phobius"/>
    </source>
</evidence>
<dbReference type="RefSeq" id="WP_072707604.1">
    <property type="nucleotide sequence ID" value="NZ_FRCF01000002.1"/>
</dbReference>
<evidence type="ECO:0000256" key="1">
    <source>
        <dbReference type="SAM" id="MobiDB-lite"/>
    </source>
</evidence>
<dbReference type="OrthoDB" id="2390451at2"/>